<comment type="cofactor">
    <cofactor evidence="2">
        <name>a divalent metal cation</name>
        <dbReference type="ChEBI" id="CHEBI:60240"/>
    </cofactor>
</comment>
<gene>
    <name evidence="4" type="ORF">ACFPU1_07875</name>
</gene>
<dbReference type="InterPro" id="IPR024654">
    <property type="entry name" value="Calcineurin-like_PHP_lpxH"/>
</dbReference>
<evidence type="ECO:0000313" key="5">
    <source>
        <dbReference type="Proteomes" id="UP001596142"/>
    </source>
</evidence>
<proteinExistence type="inferred from homology"/>
<evidence type="ECO:0000256" key="1">
    <source>
        <dbReference type="ARBA" id="ARBA00008950"/>
    </source>
</evidence>
<dbReference type="InterPro" id="IPR000979">
    <property type="entry name" value="Phosphodiesterase_MJ0936/Vps29"/>
</dbReference>
<accession>A0ABW0YKN0</accession>
<evidence type="ECO:0000313" key="4">
    <source>
        <dbReference type="EMBL" id="MFC5712696.1"/>
    </source>
</evidence>
<protein>
    <recommendedName>
        <fullName evidence="2">Phosphoesterase</fullName>
        <ecNumber evidence="2">3.1.4.-</ecNumber>
    </recommendedName>
</protein>
<feature type="domain" description="Calcineurin-like phosphoesterase" evidence="3">
    <location>
        <begin position="1"/>
        <end position="143"/>
    </location>
</feature>
<evidence type="ECO:0000256" key="2">
    <source>
        <dbReference type="RuleBase" id="RU362039"/>
    </source>
</evidence>
<sequence length="167" mass="18280">MKLLVMSDSHGVKKEVTEVKMRHQEVEHVIHCGDSELSTDAPELKGVLAVKGNCDIGDFPEERVEQLGDLTVLVAHGHLYNIKMSLASLTYRAEEAGANVAFFGHSHQAGVLEENGVVYVNPGSLLLPRGYPVPSYAIVEAENNKVLSVSFYEQGSGKEITELSRKF</sequence>
<dbReference type="EC" id="3.1.4.-" evidence="2"/>
<comment type="caution">
    <text evidence="4">The sequence shown here is derived from an EMBL/GenBank/DDBJ whole genome shotgun (WGS) entry which is preliminary data.</text>
</comment>
<dbReference type="InterPro" id="IPR029052">
    <property type="entry name" value="Metallo-depent_PP-like"/>
</dbReference>
<evidence type="ECO:0000259" key="3">
    <source>
        <dbReference type="Pfam" id="PF12850"/>
    </source>
</evidence>
<keyword evidence="5" id="KW-1185">Reference proteome</keyword>
<dbReference type="Pfam" id="PF12850">
    <property type="entry name" value="Metallophos_2"/>
    <property type="match status" value="1"/>
</dbReference>
<dbReference type="Proteomes" id="UP001596142">
    <property type="component" value="Unassembled WGS sequence"/>
</dbReference>
<dbReference type="NCBIfam" id="TIGR00040">
    <property type="entry name" value="yfcE"/>
    <property type="match status" value="1"/>
</dbReference>
<dbReference type="RefSeq" id="WP_385939911.1">
    <property type="nucleotide sequence ID" value="NZ_JBHSOZ010000003.1"/>
</dbReference>
<keyword evidence="2" id="KW-0479">Metal-binding</keyword>
<dbReference type="PANTHER" id="PTHR11124">
    <property type="entry name" value="VACUOLAR SORTING PROTEIN VPS29"/>
    <property type="match status" value="1"/>
</dbReference>
<dbReference type="Gene3D" id="3.60.21.10">
    <property type="match status" value="1"/>
</dbReference>
<dbReference type="SUPFAM" id="SSF56300">
    <property type="entry name" value="Metallo-dependent phosphatases"/>
    <property type="match status" value="1"/>
</dbReference>
<dbReference type="EMBL" id="JBHSOZ010000003">
    <property type="protein sequence ID" value="MFC5712696.1"/>
    <property type="molecule type" value="Genomic_DNA"/>
</dbReference>
<name>A0ABW0YKN0_9BACI</name>
<organism evidence="4 5">
    <name type="scientific">Thalassorhabdus alkalitolerans</name>
    <dbReference type="NCBI Taxonomy" id="2282697"/>
    <lineage>
        <taxon>Bacteria</taxon>
        <taxon>Bacillati</taxon>
        <taxon>Bacillota</taxon>
        <taxon>Bacilli</taxon>
        <taxon>Bacillales</taxon>
        <taxon>Bacillaceae</taxon>
        <taxon>Thalassorhabdus</taxon>
    </lineage>
</organism>
<comment type="similarity">
    <text evidence="1 2">Belongs to the metallophosphoesterase superfamily. YfcE family.</text>
</comment>
<reference evidence="5" key="1">
    <citation type="journal article" date="2019" name="Int. J. Syst. Evol. Microbiol.">
        <title>The Global Catalogue of Microorganisms (GCM) 10K type strain sequencing project: providing services to taxonomists for standard genome sequencing and annotation.</title>
        <authorList>
            <consortium name="The Broad Institute Genomics Platform"/>
            <consortium name="The Broad Institute Genome Sequencing Center for Infectious Disease"/>
            <person name="Wu L."/>
            <person name="Ma J."/>
        </authorList>
    </citation>
    <scope>NUCLEOTIDE SEQUENCE [LARGE SCALE GENOMIC DNA]</scope>
    <source>
        <strain evidence="5">CECT 7184</strain>
    </source>
</reference>